<evidence type="ECO:0000313" key="4">
    <source>
        <dbReference type="Proteomes" id="UP000322644"/>
    </source>
</evidence>
<evidence type="ECO:0000313" key="1">
    <source>
        <dbReference type="EMBL" id="OCL90894.1"/>
    </source>
</evidence>
<reference evidence="1 3" key="1">
    <citation type="submission" date="2015-05" db="EMBL/GenBank/DDBJ databases">
        <authorList>
            <person name="Rovetto F."/>
            <person name="Cocolin L."/>
            <person name="Illeghems K."/>
            <person name="Van Nieuwerburgh F."/>
            <person name="Houf K."/>
        </authorList>
    </citation>
    <scope>NUCLEOTIDE SEQUENCE [LARGE SCALE GENOMIC DNA]</scope>
    <source>
        <strain evidence="1 3">117434</strain>
    </source>
</reference>
<dbReference type="AlphaFoldDB" id="A0A1C0AW97"/>
<protein>
    <submittedName>
        <fullName evidence="2">Uncharacterized protein</fullName>
    </submittedName>
</protein>
<dbReference type="Proteomes" id="UP000093159">
    <property type="component" value="Unassembled WGS sequence"/>
</dbReference>
<accession>A0A1C0AW97</accession>
<reference evidence="2 4" key="2">
    <citation type="submission" date="2019-09" db="EMBL/GenBank/DDBJ databases">
        <title>Complete genome sequencing of four Arcobacter species reveals a diverse suite of mobile elements.</title>
        <authorList>
            <person name="Miller W.G."/>
            <person name="Yee E."/>
            <person name="Bono J.L."/>
        </authorList>
    </citation>
    <scope>NUCLEOTIDE SEQUENCE [LARGE SCALE GENOMIC DNA]</scope>
    <source>
        <strain evidence="2 4">CCUG 56899</strain>
    </source>
</reference>
<evidence type="ECO:0000313" key="3">
    <source>
        <dbReference type="Proteomes" id="UP000093159"/>
    </source>
</evidence>
<evidence type="ECO:0000313" key="2">
    <source>
        <dbReference type="EMBL" id="QEP40849.1"/>
    </source>
</evidence>
<reference evidence="2 4" key="3">
    <citation type="submission" date="2019-09" db="EMBL/GenBank/DDBJ databases">
        <title>Taxonomic note: a critical rebuttal of the proposed division of the genus Arcobacter into six genera, emended descriptions of Arcobacter anaerophilus and the genus Arcobacter, and an assessment of genus-level boundaries for Epsilonproteobacteria using in silico genomic comparator tools.</title>
        <authorList>
            <person name="On S.L.W."/>
            <person name="Miller W.G."/>
            <person name="Biggs P."/>
            <person name="Cornelius A."/>
            <person name="Vandamme P."/>
        </authorList>
    </citation>
    <scope>NUCLEOTIDE SEQUENCE [LARGE SCALE GENOMIC DNA]</scope>
    <source>
        <strain evidence="2 4">CCUG 56899</strain>
    </source>
</reference>
<dbReference type="RefSeq" id="WP_066179632.1">
    <property type="nucleotide sequence ID" value="NZ_CP036246.2"/>
</dbReference>
<organism evidence="2 4">
    <name type="scientific">Arcobacter porcinus</name>
    <dbReference type="NCBI Taxonomy" id="1935204"/>
    <lineage>
        <taxon>Bacteria</taxon>
        <taxon>Pseudomonadati</taxon>
        <taxon>Campylobacterota</taxon>
        <taxon>Epsilonproteobacteria</taxon>
        <taxon>Campylobacterales</taxon>
        <taxon>Arcobacteraceae</taxon>
        <taxon>Arcobacter</taxon>
    </lineage>
</organism>
<dbReference type="Proteomes" id="UP000322644">
    <property type="component" value="Chromosome"/>
</dbReference>
<dbReference type="EMBL" id="CP036246">
    <property type="protein sequence ID" value="QEP40849.1"/>
    <property type="molecule type" value="Genomic_DNA"/>
</dbReference>
<keyword evidence="3" id="KW-1185">Reference proteome</keyword>
<name>A0A1C0AW97_9BACT</name>
<dbReference type="EMBL" id="LDIR01000003">
    <property type="protein sequence ID" value="OCL90894.1"/>
    <property type="molecule type" value="Genomic_DNA"/>
</dbReference>
<sequence length="65" mass="7285">MLLGVNLQANYSSNLNTLLNKYPIQIDSVDNFINFIKCGSIFNVDISPDTILCNIHKIDSNKITI</sequence>
<gene>
    <name evidence="1" type="ORF">AAX28_01713</name>
    <name evidence="2" type="ORF">APORC_1254</name>
</gene>
<proteinExistence type="predicted"/>
<dbReference type="KEGG" id="apoc:APORC_1254"/>